<gene>
    <name evidence="2" type="ORF">IAB88_00985</name>
</gene>
<dbReference type="InterPro" id="IPR005184">
    <property type="entry name" value="DUF306_Meta_HslJ"/>
</dbReference>
<dbReference type="PROSITE" id="PS51257">
    <property type="entry name" value="PROKAR_LIPOPROTEIN"/>
    <property type="match status" value="1"/>
</dbReference>
<feature type="domain" description="DUF306" evidence="1">
    <location>
        <begin position="171"/>
        <end position="278"/>
    </location>
</feature>
<dbReference type="InterPro" id="IPR053147">
    <property type="entry name" value="Hsp_HslJ-like"/>
</dbReference>
<evidence type="ECO:0000313" key="3">
    <source>
        <dbReference type="Proteomes" id="UP000823598"/>
    </source>
</evidence>
<comment type="caution">
    <text evidence="2">The sequence shown here is derived from an EMBL/GenBank/DDBJ whole genome shotgun (WGS) entry which is preliminary data.</text>
</comment>
<accession>A0A9D9NJN3</accession>
<feature type="domain" description="DUF306" evidence="1">
    <location>
        <begin position="56"/>
        <end position="161"/>
    </location>
</feature>
<evidence type="ECO:0000259" key="1">
    <source>
        <dbReference type="Pfam" id="PF03724"/>
    </source>
</evidence>
<dbReference type="Proteomes" id="UP000823598">
    <property type="component" value="Unassembled WGS sequence"/>
</dbReference>
<protein>
    <submittedName>
        <fullName evidence="2">META domain-containing protein</fullName>
    </submittedName>
</protein>
<name>A0A9D9NJN3_9BACT</name>
<dbReference type="Gene3D" id="2.40.128.270">
    <property type="match status" value="2"/>
</dbReference>
<dbReference type="Pfam" id="PF03724">
    <property type="entry name" value="META"/>
    <property type="match status" value="2"/>
</dbReference>
<dbReference type="InterPro" id="IPR038670">
    <property type="entry name" value="HslJ-like_sf"/>
</dbReference>
<dbReference type="PANTHER" id="PTHR35535:SF1">
    <property type="entry name" value="HEAT SHOCK PROTEIN HSLJ"/>
    <property type="match status" value="1"/>
</dbReference>
<dbReference type="AlphaFoldDB" id="A0A9D9NJN3"/>
<sequence>MKRLSYIITLTSLSLLFSCKTGLKDNTKIEYITEPITEAQSRAERISVPNQKQRVRGEWIILNSSGKAIDAMDERAYINFSPREGKIYGFTGCNYINGDFNIENNDNIEFSNIITTTRHCDAISDENNILNALGTASKFIIYKKSDLYFMDLEDAAGKRIMHTKRHNADVLTGVWKINTIHGKNVSNQEIDLVIDIPELKLYGNLGCNRLNGTIGLDRNKDWFIQFYSITSTNNNCNDTALNLERDLLIALEEVEYIDRKDHNNVRLLDKDKKEVLSLKRSELETKE</sequence>
<dbReference type="EMBL" id="JADIMC010000013">
    <property type="protein sequence ID" value="MBO8475548.1"/>
    <property type="molecule type" value="Genomic_DNA"/>
</dbReference>
<reference evidence="2" key="1">
    <citation type="submission" date="2020-10" db="EMBL/GenBank/DDBJ databases">
        <authorList>
            <person name="Gilroy R."/>
        </authorList>
    </citation>
    <scope>NUCLEOTIDE SEQUENCE</scope>
    <source>
        <strain evidence="2">6919</strain>
    </source>
</reference>
<proteinExistence type="predicted"/>
<dbReference type="PANTHER" id="PTHR35535">
    <property type="entry name" value="HEAT SHOCK PROTEIN HSLJ"/>
    <property type="match status" value="1"/>
</dbReference>
<evidence type="ECO:0000313" key="2">
    <source>
        <dbReference type="EMBL" id="MBO8475548.1"/>
    </source>
</evidence>
<reference evidence="2" key="2">
    <citation type="journal article" date="2021" name="PeerJ">
        <title>Extensive microbial diversity within the chicken gut microbiome revealed by metagenomics and culture.</title>
        <authorList>
            <person name="Gilroy R."/>
            <person name="Ravi A."/>
            <person name="Getino M."/>
            <person name="Pursley I."/>
            <person name="Horton D.L."/>
            <person name="Alikhan N.F."/>
            <person name="Baker D."/>
            <person name="Gharbi K."/>
            <person name="Hall N."/>
            <person name="Watson M."/>
            <person name="Adriaenssens E.M."/>
            <person name="Foster-Nyarko E."/>
            <person name="Jarju S."/>
            <person name="Secka A."/>
            <person name="Antonio M."/>
            <person name="Oren A."/>
            <person name="Chaudhuri R.R."/>
            <person name="La Ragione R."/>
            <person name="Hildebrand F."/>
            <person name="Pallen M.J."/>
        </authorList>
    </citation>
    <scope>NUCLEOTIDE SEQUENCE</scope>
    <source>
        <strain evidence="2">6919</strain>
    </source>
</reference>
<organism evidence="2 3">
    <name type="scientific">Candidatus Limisoma faecipullorum</name>
    <dbReference type="NCBI Taxonomy" id="2840854"/>
    <lineage>
        <taxon>Bacteria</taxon>
        <taxon>Pseudomonadati</taxon>
        <taxon>Bacteroidota</taxon>
        <taxon>Bacteroidia</taxon>
        <taxon>Bacteroidales</taxon>
        <taxon>Candidatus Limisoma</taxon>
    </lineage>
</organism>